<gene>
    <name evidence="3" type="ORF">I3842_13G087100</name>
</gene>
<dbReference type="EMBL" id="CM031837">
    <property type="protein sequence ID" value="KAG6681306.1"/>
    <property type="molecule type" value="Genomic_DNA"/>
</dbReference>
<keyword evidence="1" id="KW-0479">Metal-binding</keyword>
<accession>A0A922AL58</accession>
<name>A0A922AL58_CARIL</name>
<comment type="caution">
    <text evidence="3">The sequence shown here is derived from an EMBL/GenBank/DDBJ whole genome shotgun (WGS) entry which is preliminary data.</text>
</comment>
<protein>
    <recommendedName>
        <fullName evidence="2">CCHC-type domain-containing protein</fullName>
    </recommendedName>
</protein>
<dbReference type="GO" id="GO:0003676">
    <property type="term" value="F:nucleic acid binding"/>
    <property type="evidence" value="ECO:0007669"/>
    <property type="project" value="InterPro"/>
</dbReference>
<evidence type="ECO:0000313" key="4">
    <source>
        <dbReference type="Proteomes" id="UP000811246"/>
    </source>
</evidence>
<dbReference type="PROSITE" id="PS50158">
    <property type="entry name" value="ZF_CCHC"/>
    <property type="match status" value="1"/>
</dbReference>
<dbReference type="InterPro" id="IPR001878">
    <property type="entry name" value="Znf_CCHC"/>
</dbReference>
<dbReference type="PANTHER" id="PTHR34222">
    <property type="entry name" value="GAG_PRE-INTEGRS DOMAIN-CONTAINING PROTEIN"/>
    <property type="match status" value="1"/>
</dbReference>
<dbReference type="AlphaFoldDB" id="A0A922AL58"/>
<feature type="domain" description="CCHC-type" evidence="2">
    <location>
        <begin position="69"/>
        <end position="82"/>
    </location>
</feature>
<dbReference type="GO" id="GO:0008270">
    <property type="term" value="F:zinc ion binding"/>
    <property type="evidence" value="ECO:0007669"/>
    <property type="project" value="UniProtKB-KW"/>
</dbReference>
<sequence length="312" mass="34046">MGLNESYEPIRGQIILMSPMPSLDKTFSLVLQEERQRQTRILAMPFPEALALAAYGNQIKRKEKSDLNCFHCGKPGHTKEKCYRLIGFPPNFKFTKAKTSHGNGNFTHSANQVFSTQERGLQEAPQMTLSQTQVQKLMALINGQMSQLNSNDLGSIQTTTQASTLSTESTSSPAAYSNMAGIDPIPSSTSVDHNASFSSTHSYTCLSVMHKAPTHIANAPWIVDTGATDPTDHMVCSTSFFSSITCPTKAFVQLPNGSRAKVTHIGTVHISNNIVLTGVLCVPSFSFNLLSASKLTHESSLCLVFLGQFYFI</sequence>
<keyword evidence="1" id="KW-0863">Zinc-finger</keyword>
<reference evidence="3" key="1">
    <citation type="submission" date="2021-01" db="EMBL/GenBank/DDBJ databases">
        <authorList>
            <person name="Lovell J.T."/>
            <person name="Bentley N."/>
            <person name="Bhattarai G."/>
            <person name="Jenkins J.W."/>
            <person name="Sreedasyam A."/>
            <person name="Alarcon Y."/>
            <person name="Bock C."/>
            <person name="Boston L."/>
            <person name="Carlson J."/>
            <person name="Cervantes K."/>
            <person name="Clermont K."/>
            <person name="Krom N."/>
            <person name="Kubenka K."/>
            <person name="Mamidi S."/>
            <person name="Mattison C."/>
            <person name="Monteros M."/>
            <person name="Pisani C."/>
            <person name="Plott C."/>
            <person name="Rajasekar S."/>
            <person name="Rhein H.S."/>
            <person name="Rohla C."/>
            <person name="Song M."/>
            <person name="Hilaire R.S."/>
            <person name="Shu S."/>
            <person name="Wells L."/>
            <person name="Wang X."/>
            <person name="Webber J."/>
            <person name="Heerema R.J."/>
            <person name="Klein P."/>
            <person name="Conner P."/>
            <person name="Grauke L."/>
            <person name="Grimwood J."/>
            <person name="Schmutz J."/>
            <person name="Randall J.J."/>
        </authorList>
    </citation>
    <scope>NUCLEOTIDE SEQUENCE</scope>
    <source>
        <tissue evidence="3">Leaf</tissue>
    </source>
</reference>
<dbReference type="PANTHER" id="PTHR34222:SF97">
    <property type="entry name" value="CATALYTIC REGION, PUTATIVE-RELATED"/>
    <property type="match status" value="1"/>
</dbReference>
<evidence type="ECO:0000256" key="1">
    <source>
        <dbReference type="PROSITE-ProRule" id="PRU00047"/>
    </source>
</evidence>
<evidence type="ECO:0000313" key="3">
    <source>
        <dbReference type="EMBL" id="KAG6681306.1"/>
    </source>
</evidence>
<organism evidence="3 4">
    <name type="scientific">Carya illinoinensis</name>
    <name type="common">Pecan</name>
    <dbReference type="NCBI Taxonomy" id="32201"/>
    <lineage>
        <taxon>Eukaryota</taxon>
        <taxon>Viridiplantae</taxon>
        <taxon>Streptophyta</taxon>
        <taxon>Embryophyta</taxon>
        <taxon>Tracheophyta</taxon>
        <taxon>Spermatophyta</taxon>
        <taxon>Magnoliopsida</taxon>
        <taxon>eudicotyledons</taxon>
        <taxon>Gunneridae</taxon>
        <taxon>Pentapetalae</taxon>
        <taxon>rosids</taxon>
        <taxon>fabids</taxon>
        <taxon>Fagales</taxon>
        <taxon>Juglandaceae</taxon>
        <taxon>Carya</taxon>
    </lineage>
</organism>
<dbReference type="Proteomes" id="UP000811246">
    <property type="component" value="Chromosome 13"/>
</dbReference>
<dbReference type="InterPro" id="IPR054722">
    <property type="entry name" value="PolX-like_BBD"/>
</dbReference>
<dbReference type="Pfam" id="PF22936">
    <property type="entry name" value="Pol_BBD"/>
    <property type="match status" value="1"/>
</dbReference>
<keyword evidence="1" id="KW-0862">Zinc</keyword>
<proteinExistence type="predicted"/>
<evidence type="ECO:0000259" key="2">
    <source>
        <dbReference type="PROSITE" id="PS50158"/>
    </source>
</evidence>